<evidence type="ECO:0000256" key="3">
    <source>
        <dbReference type="ARBA" id="ARBA00022989"/>
    </source>
</evidence>
<feature type="transmembrane region" description="Helical" evidence="7">
    <location>
        <begin position="204"/>
        <end position="222"/>
    </location>
</feature>
<feature type="transmembrane region" description="Helical" evidence="7">
    <location>
        <begin position="229"/>
        <end position="252"/>
    </location>
</feature>
<comment type="subcellular location">
    <subcellularLocation>
        <location evidence="1">Endomembrane system</location>
        <topology evidence="1">Multi-pass membrane protein</topology>
    </subcellularLocation>
</comment>
<keyword evidence="4 7" id="KW-0472">Membrane</keyword>
<dbReference type="GO" id="GO:0008488">
    <property type="term" value="F:gamma-glutamyl carboxylase activity"/>
    <property type="evidence" value="ECO:0007669"/>
    <property type="project" value="InterPro"/>
</dbReference>
<evidence type="ECO:0000256" key="7">
    <source>
        <dbReference type="SAM" id="Phobius"/>
    </source>
</evidence>
<keyword evidence="6" id="KW-0456">Lyase</keyword>
<accession>A0A916ZMW8</accession>
<feature type="transmembrane region" description="Helical" evidence="7">
    <location>
        <begin position="58"/>
        <end position="80"/>
    </location>
</feature>
<dbReference type="RefSeq" id="WP_188405079.1">
    <property type="nucleotide sequence ID" value="NZ_BMGL01000002.1"/>
</dbReference>
<dbReference type="Pfam" id="PF22777">
    <property type="entry name" value="VKGC_lumenal_dom"/>
    <property type="match status" value="1"/>
</dbReference>
<evidence type="ECO:0000256" key="6">
    <source>
        <dbReference type="ARBA" id="ARBA00023239"/>
    </source>
</evidence>
<evidence type="ECO:0000256" key="4">
    <source>
        <dbReference type="ARBA" id="ARBA00023136"/>
    </source>
</evidence>
<dbReference type="InterPro" id="IPR053935">
    <property type="entry name" value="VKGC_lumenal_dom"/>
</dbReference>
<feature type="transmembrane region" description="Helical" evidence="7">
    <location>
        <begin position="151"/>
        <end position="170"/>
    </location>
</feature>
<dbReference type="Proteomes" id="UP000599688">
    <property type="component" value="Unassembled WGS sequence"/>
</dbReference>
<dbReference type="InterPro" id="IPR011020">
    <property type="entry name" value="HTTM-like"/>
</dbReference>
<sequence>MKNWLFKRIDNSSLIIFRIIFGLLITLEAWGAIATGWVNEVLVSPDFTFNFLGLDFLQYLQGPYMYIHFVIMGCFGLMVMLGFRYKIGIYGYTIFWMAAYFMQKSAYNNHYYLLILILFFMCLAPAHRYFSLDVKRNPELARISMPNWIRVFIIGQLWVVYTFASVAKFYPDWLDGTFPELLMNGKRNLIWVGDWLQTDFAHQSIIYVGVLFDLLVIPLLLWKPTRKFIFVFSIFFHLFNSLVFHIGIFPYLSLAFTLFFFSAESINRNFINRKPLYTNQEVKLPGQEKQNIIPVFMAIWFFIQIALPLRHHFIKSDVLWSEEGHRLSWRMMLRAKQGITTYRVVDKQTGEETKIQPAKYISNRQHKVMSKPDCIWQLAQRIHKDFLETGRDVEVYANTKIKVNARPYYRLIDPNVDLARAKFNYFTTNTWILPTPENF</sequence>
<evidence type="ECO:0000313" key="9">
    <source>
        <dbReference type="EMBL" id="GGE05421.1"/>
    </source>
</evidence>
<feature type="domain" description="HTTM-like" evidence="8">
    <location>
        <begin position="6"/>
        <end position="265"/>
    </location>
</feature>
<dbReference type="AlphaFoldDB" id="A0A916ZMW8"/>
<dbReference type="PANTHER" id="PTHR12639">
    <property type="entry name" value="VITAMIN K-DEPENDENT GAMMA-CARBOXYLASE"/>
    <property type="match status" value="1"/>
</dbReference>
<evidence type="ECO:0000256" key="2">
    <source>
        <dbReference type="ARBA" id="ARBA00022692"/>
    </source>
</evidence>
<feature type="transmembrane region" description="Helical" evidence="7">
    <location>
        <begin position="87"/>
        <end position="103"/>
    </location>
</feature>
<gene>
    <name evidence="9" type="ORF">GCM10010831_03880</name>
</gene>
<dbReference type="EMBL" id="BMGL01000002">
    <property type="protein sequence ID" value="GGE05421.1"/>
    <property type="molecule type" value="Genomic_DNA"/>
</dbReference>
<dbReference type="GO" id="GO:0019842">
    <property type="term" value="F:vitamin binding"/>
    <property type="evidence" value="ECO:0007669"/>
    <property type="project" value="TreeGrafter"/>
</dbReference>
<evidence type="ECO:0000256" key="5">
    <source>
        <dbReference type="ARBA" id="ARBA00023157"/>
    </source>
</evidence>
<evidence type="ECO:0000256" key="1">
    <source>
        <dbReference type="ARBA" id="ARBA00004127"/>
    </source>
</evidence>
<comment type="caution">
    <text evidence="9">The sequence shown here is derived from an EMBL/GenBank/DDBJ whole genome shotgun (WGS) entry which is preliminary data.</text>
</comment>
<dbReference type="InterPro" id="IPR053934">
    <property type="entry name" value="HTTM_dom"/>
</dbReference>
<feature type="transmembrane region" description="Helical" evidence="7">
    <location>
        <begin position="109"/>
        <end position="130"/>
    </location>
</feature>
<dbReference type="GO" id="GO:0012505">
    <property type="term" value="C:endomembrane system"/>
    <property type="evidence" value="ECO:0007669"/>
    <property type="project" value="UniProtKB-SubCell"/>
</dbReference>
<evidence type="ECO:0000259" key="8">
    <source>
        <dbReference type="SMART" id="SM00752"/>
    </source>
</evidence>
<dbReference type="SMART" id="SM00752">
    <property type="entry name" value="HTTM"/>
    <property type="match status" value="1"/>
</dbReference>
<evidence type="ECO:0000313" key="10">
    <source>
        <dbReference type="Proteomes" id="UP000599688"/>
    </source>
</evidence>
<keyword evidence="5" id="KW-1015">Disulfide bond</keyword>
<name>A0A916ZMW8_9FLAO</name>
<dbReference type="InterPro" id="IPR007782">
    <property type="entry name" value="VKG_COase"/>
</dbReference>
<keyword evidence="2 7" id="KW-0812">Transmembrane</keyword>
<keyword evidence="10" id="KW-1185">Reference proteome</keyword>
<dbReference type="Pfam" id="PF05090">
    <property type="entry name" value="HTTM"/>
    <property type="match status" value="1"/>
</dbReference>
<protein>
    <submittedName>
        <fullName evidence="9">Type I deoxyribonuclease HsdR</fullName>
    </submittedName>
</protein>
<dbReference type="PANTHER" id="PTHR12639:SF7">
    <property type="entry name" value="HTTM DOMAIN-CONTAINING PROTEIN"/>
    <property type="match status" value="1"/>
</dbReference>
<organism evidence="9 10">
    <name type="scientific">Psychroflexus salis</name>
    <dbReference type="NCBI Taxonomy" id="1526574"/>
    <lineage>
        <taxon>Bacteria</taxon>
        <taxon>Pseudomonadati</taxon>
        <taxon>Bacteroidota</taxon>
        <taxon>Flavobacteriia</taxon>
        <taxon>Flavobacteriales</taxon>
        <taxon>Flavobacteriaceae</taxon>
        <taxon>Psychroflexus</taxon>
    </lineage>
</organism>
<reference evidence="9 10" key="1">
    <citation type="journal article" date="2014" name="Int. J. Syst. Evol. Microbiol.">
        <title>Complete genome sequence of Corynebacterium casei LMG S-19264T (=DSM 44701T), isolated from a smear-ripened cheese.</title>
        <authorList>
            <consortium name="US DOE Joint Genome Institute (JGI-PGF)"/>
            <person name="Walter F."/>
            <person name="Albersmeier A."/>
            <person name="Kalinowski J."/>
            <person name="Ruckert C."/>
        </authorList>
    </citation>
    <scope>NUCLEOTIDE SEQUENCE [LARGE SCALE GENOMIC DNA]</scope>
    <source>
        <strain evidence="9 10">CGMCC 1.12925</strain>
    </source>
</reference>
<feature type="transmembrane region" description="Helical" evidence="7">
    <location>
        <begin position="12"/>
        <end position="38"/>
    </location>
</feature>
<proteinExistence type="predicted"/>
<keyword evidence="3 7" id="KW-1133">Transmembrane helix</keyword>